<reference evidence="1 2" key="1">
    <citation type="submission" date="2016-10" db="EMBL/GenBank/DDBJ databases">
        <authorList>
            <person name="de Groot N.N."/>
        </authorList>
    </citation>
    <scope>NUCLEOTIDE SEQUENCE [LARGE SCALE GENOMIC DNA]</scope>
    <source>
        <strain evidence="1 2">DSM 21800</strain>
    </source>
</reference>
<dbReference type="EMBL" id="LT629772">
    <property type="protein sequence ID" value="SDS57795.1"/>
    <property type="molecule type" value="Genomic_DNA"/>
</dbReference>
<dbReference type="Gene3D" id="1.10.10.10">
    <property type="entry name" value="Winged helix-like DNA-binding domain superfamily/Winged helix DNA-binding domain"/>
    <property type="match status" value="1"/>
</dbReference>
<gene>
    <name evidence="1" type="ORF">SAMN04489812_2339</name>
</gene>
<dbReference type="GO" id="GO:0003677">
    <property type="term" value="F:DNA binding"/>
    <property type="evidence" value="ECO:0007669"/>
    <property type="project" value="UniProtKB-KW"/>
</dbReference>
<accession>A0A1H1TBW2</accession>
<dbReference type="Proteomes" id="UP000199103">
    <property type="component" value="Chromosome I"/>
</dbReference>
<evidence type="ECO:0000313" key="2">
    <source>
        <dbReference type="Proteomes" id="UP000199103"/>
    </source>
</evidence>
<evidence type="ECO:0000313" key="1">
    <source>
        <dbReference type="EMBL" id="SDS57795.1"/>
    </source>
</evidence>
<protein>
    <submittedName>
        <fullName evidence="1">DNA-binding transcriptional regulator, MarR family</fullName>
    </submittedName>
</protein>
<dbReference type="SUPFAM" id="SSF46785">
    <property type="entry name" value="Winged helix' DNA-binding domain"/>
    <property type="match status" value="1"/>
</dbReference>
<dbReference type="RefSeq" id="WP_091524753.1">
    <property type="nucleotide sequence ID" value="NZ_LT629772.1"/>
</dbReference>
<keyword evidence="2" id="KW-1185">Reference proteome</keyword>
<dbReference type="OrthoDB" id="4550567at2"/>
<dbReference type="InterPro" id="IPR036388">
    <property type="entry name" value="WH-like_DNA-bd_sf"/>
</dbReference>
<sequence>MPSTATPNADDASNRADQPIGYWAGEAYRRISAGLIRSLAEVGVSQPQWWVLIRLADAPRPVPRERVVTELQPYSDNEEGRDVDLDVADLVDRGAVRDDNDALTITEAGTALLAAARTNNERAHRSMRAALTDDEYAAMIDGLRKIVGALGGDPTFR</sequence>
<dbReference type="AlphaFoldDB" id="A0A1H1TBW2"/>
<dbReference type="STRING" id="630515.SAMN04489812_2339"/>
<name>A0A1H1TBW2_9ACTN</name>
<dbReference type="InterPro" id="IPR036390">
    <property type="entry name" value="WH_DNA-bd_sf"/>
</dbReference>
<keyword evidence="1" id="KW-0238">DNA-binding</keyword>
<organism evidence="1 2">
    <name type="scientific">Microlunatus soli</name>
    <dbReference type="NCBI Taxonomy" id="630515"/>
    <lineage>
        <taxon>Bacteria</taxon>
        <taxon>Bacillati</taxon>
        <taxon>Actinomycetota</taxon>
        <taxon>Actinomycetes</taxon>
        <taxon>Propionibacteriales</taxon>
        <taxon>Propionibacteriaceae</taxon>
        <taxon>Microlunatus</taxon>
    </lineage>
</organism>
<proteinExistence type="predicted"/>